<name>A0A4Y7QFW9_9AGAM</name>
<protein>
    <recommendedName>
        <fullName evidence="3">Blue (type 1) copper domain-containing protein</fullName>
    </recommendedName>
</protein>
<dbReference type="STRING" id="50990.A0A4Y7QFW9"/>
<feature type="non-terminal residue" evidence="1">
    <location>
        <position position="1"/>
    </location>
</feature>
<evidence type="ECO:0008006" key="3">
    <source>
        <dbReference type="Google" id="ProtNLM"/>
    </source>
</evidence>
<gene>
    <name evidence="1" type="ORF">BD410DRAFT_684387</name>
</gene>
<reference evidence="1 2" key="1">
    <citation type="submission" date="2018-06" db="EMBL/GenBank/DDBJ databases">
        <title>A transcriptomic atlas of mushroom development highlights an independent origin of complex multicellularity.</title>
        <authorList>
            <consortium name="DOE Joint Genome Institute"/>
            <person name="Krizsan K."/>
            <person name="Almasi E."/>
            <person name="Merenyi Z."/>
            <person name="Sahu N."/>
            <person name="Viragh M."/>
            <person name="Koszo T."/>
            <person name="Mondo S."/>
            <person name="Kiss B."/>
            <person name="Balint B."/>
            <person name="Kues U."/>
            <person name="Barry K."/>
            <person name="Hegedus J.C."/>
            <person name="Henrissat B."/>
            <person name="Johnson J."/>
            <person name="Lipzen A."/>
            <person name="Ohm R."/>
            <person name="Nagy I."/>
            <person name="Pangilinan J."/>
            <person name="Yan J."/>
            <person name="Xiong Y."/>
            <person name="Grigoriev I.V."/>
            <person name="Hibbett D.S."/>
            <person name="Nagy L.G."/>
        </authorList>
    </citation>
    <scope>NUCLEOTIDE SEQUENCE [LARGE SCALE GENOMIC DNA]</scope>
    <source>
        <strain evidence="1 2">SZMC22713</strain>
    </source>
</reference>
<dbReference type="AlphaFoldDB" id="A0A4Y7QFW9"/>
<dbReference type="InterPro" id="IPR052953">
    <property type="entry name" value="Ser-rich/MCO-related"/>
</dbReference>
<dbReference type="InterPro" id="IPR008972">
    <property type="entry name" value="Cupredoxin"/>
</dbReference>
<dbReference type="PANTHER" id="PTHR34883">
    <property type="entry name" value="SERINE-RICH PROTEIN, PUTATIVE-RELATED-RELATED"/>
    <property type="match status" value="1"/>
</dbReference>
<proteinExistence type="predicted"/>
<dbReference type="SUPFAM" id="SSF49503">
    <property type="entry name" value="Cupredoxins"/>
    <property type="match status" value="1"/>
</dbReference>
<evidence type="ECO:0000313" key="2">
    <source>
        <dbReference type="Proteomes" id="UP000294933"/>
    </source>
</evidence>
<dbReference type="PANTHER" id="PTHR34883:SF15">
    <property type="entry name" value="EXTRACELLULAR SERINE-RICH PROTEIN"/>
    <property type="match status" value="1"/>
</dbReference>
<dbReference type="Proteomes" id="UP000294933">
    <property type="component" value="Unassembled WGS sequence"/>
</dbReference>
<feature type="non-terminal residue" evidence="1">
    <location>
        <position position="98"/>
    </location>
</feature>
<accession>A0A4Y7QFW9</accession>
<sequence length="98" mass="10367">YEPAIIIAAVNDTVTFVFGGKADTVTQTTFESPCVKMPGGFDSGYAGVGTNTSGTQPTWDLHISDSSQPIWFFCQAVVPASHCAAGMVGYVVFKTPRN</sequence>
<dbReference type="Gene3D" id="2.60.40.420">
    <property type="entry name" value="Cupredoxins - blue copper proteins"/>
    <property type="match status" value="1"/>
</dbReference>
<evidence type="ECO:0000313" key="1">
    <source>
        <dbReference type="EMBL" id="TDL26002.1"/>
    </source>
</evidence>
<dbReference type="OrthoDB" id="1921208at2759"/>
<keyword evidence="2" id="KW-1185">Reference proteome</keyword>
<dbReference type="VEuPathDB" id="FungiDB:BD410DRAFT_684387"/>
<organism evidence="1 2">
    <name type="scientific">Rickenella mellea</name>
    <dbReference type="NCBI Taxonomy" id="50990"/>
    <lineage>
        <taxon>Eukaryota</taxon>
        <taxon>Fungi</taxon>
        <taxon>Dikarya</taxon>
        <taxon>Basidiomycota</taxon>
        <taxon>Agaricomycotina</taxon>
        <taxon>Agaricomycetes</taxon>
        <taxon>Hymenochaetales</taxon>
        <taxon>Rickenellaceae</taxon>
        <taxon>Rickenella</taxon>
    </lineage>
</organism>
<dbReference type="CDD" id="cd00920">
    <property type="entry name" value="Cupredoxin"/>
    <property type="match status" value="1"/>
</dbReference>
<dbReference type="EMBL" id="ML170162">
    <property type="protein sequence ID" value="TDL26002.1"/>
    <property type="molecule type" value="Genomic_DNA"/>
</dbReference>